<evidence type="ECO:0000256" key="14">
    <source>
        <dbReference type="ARBA" id="ARBA00063680"/>
    </source>
</evidence>
<dbReference type="GO" id="GO:0005524">
    <property type="term" value="F:ATP binding"/>
    <property type="evidence" value="ECO:0007669"/>
    <property type="project" value="UniProtKB-UniRule"/>
</dbReference>
<dbReference type="GO" id="GO:0030425">
    <property type="term" value="C:dendrite"/>
    <property type="evidence" value="ECO:0007669"/>
    <property type="project" value="UniProtKB-SubCell"/>
</dbReference>
<dbReference type="EC" id="2.7.11.1" evidence="4"/>
<keyword evidence="9" id="KW-0418">Kinase</keyword>
<comment type="similarity">
    <text evidence="3">Belongs to the protein kinase superfamily. CAMK Ser/Thr protein kinase family. SNF1 subfamily.</text>
</comment>
<comment type="subunit">
    <text evidence="14">Interacts with MAPT/TAU. Interacts with DLG5 (via coiled-coil domain). Interacts with STK3/MST2 and STK4/MST1 in the presence of DLG5. Interacts with YWHAB, YWHAG, YWHAQ and YWHAZ. Interacts with PKP2 (via N-terminus). Interacts with CDC25C. Interacts with KSR1.</text>
</comment>
<keyword evidence="5" id="KW-0963">Cytoplasm</keyword>
<dbReference type="SUPFAM" id="SSF56112">
    <property type="entry name" value="Protein kinase-like (PK-like)"/>
    <property type="match status" value="1"/>
</dbReference>
<dbReference type="Pfam" id="PF00627">
    <property type="entry name" value="UBA"/>
    <property type="match status" value="1"/>
</dbReference>
<keyword evidence="8 16" id="KW-0547">Nucleotide-binding</keyword>
<dbReference type="PROSITE" id="PS00108">
    <property type="entry name" value="PROTEIN_KINASE_ST"/>
    <property type="match status" value="1"/>
</dbReference>
<dbReference type="PANTHER" id="PTHR24346:SF28">
    <property type="entry name" value="MAP_MICROTUBULE AFFINITY-REGULATING KINASE 4"/>
    <property type="match status" value="1"/>
</dbReference>
<evidence type="ECO:0000259" key="20">
    <source>
        <dbReference type="PROSITE" id="PS50030"/>
    </source>
</evidence>
<dbReference type="PROSITE" id="PS50011">
    <property type="entry name" value="PROTEIN_KINASE_DOM"/>
    <property type="match status" value="1"/>
</dbReference>
<evidence type="ECO:0000313" key="21">
    <source>
        <dbReference type="Ensembl" id="ENSCLMP00005015863.1"/>
    </source>
</evidence>
<dbReference type="SMART" id="SM00165">
    <property type="entry name" value="UBA"/>
    <property type="match status" value="1"/>
</dbReference>
<evidence type="ECO:0000256" key="4">
    <source>
        <dbReference type="ARBA" id="ARBA00012513"/>
    </source>
</evidence>
<dbReference type="InterPro" id="IPR008271">
    <property type="entry name" value="Ser/Thr_kinase_AS"/>
</dbReference>
<dbReference type="GO" id="GO:0005737">
    <property type="term" value="C:cytoplasm"/>
    <property type="evidence" value="ECO:0007669"/>
    <property type="project" value="UniProtKB-SubCell"/>
</dbReference>
<sequence>MSYSRPQNAPPPPHIPPYRHGIALVLQAHLHLSLSLSLLPQHASLSASRSEKGTGWSSRSLGARCRNSIALCSDEQPHIGNYRLLKTIGKGNFAKVKLARHILTGREVAIKIIDKTQLNPTSLQKLFREVRIMKTLNHPNIVQLFEVIETEKTLYLIMEYASGGEVFDYLVAHGRMKEKEARAKFRQIVSAVHYCHLKNIVHRDLKAENLLLDADANIKIADFGFSNEFTAGSKLDTFCGSPPYAAPELFQGKKYDGPEVDIWSLGVILYTLVSGSLPFDGQNLKELRERVLRGKYRVPFYMSTDCEGILRRFLVLNPAKRSSLEQIMIDKWINIGYDGEDLKPHTEPVEDLNNTSRIDVMVGMGFTRDEIRDSLSSQKYNEVTATYLLLGRKNEVSALVRQQGRTTGAFATFCKKKKELLRLFVKKKKMPEAKSGNTHTLLLSQGLFFLGNPTDTQRPVCKTCFKATQNKGGHSQTRQSTFQTDTPKCSKSSKNDR</sequence>
<evidence type="ECO:0000256" key="2">
    <source>
        <dbReference type="ARBA" id="ARBA00004496"/>
    </source>
</evidence>
<dbReference type="InterPro" id="IPR011009">
    <property type="entry name" value="Kinase-like_dom_sf"/>
</dbReference>
<reference evidence="21" key="2">
    <citation type="submission" date="2025-09" db="UniProtKB">
        <authorList>
            <consortium name="Ensembl"/>
        </authorList>
    </citation>
    <scope>IDENTIFICATION</scope>
</reference>
<dbReference type="GO" id="GO:0050321">
    <property type="term" value="F:tau-protein kinase activity"/>
    <property type="evidence" value="ECO:0007669"/>
    <property type="project" value="TreeGrafter"/>
</dbReference>
<evidence type="ECO:0000256" key="10">
    <source>
        <dbReference type="ARBA" id="ARBA00022840"/>
    </source>
</evidence>
<evidence type="ECO:0000256" key="12">
    <source>
        <dbReference type="ARBA" id="ARBA00048679"/>
    </source>
</evidence>
<reference evidence="21" key="1">
    <citation type="submission" date="2025-08" db="UniProtKB">
        <authorList>
            <consortium name="Ensembl"/>
        </authorList>
    </citation>
    <scope>IDENTIFICATION</scope>
</reference>
<dbReference type="FunFam" id="1.10.8.10:FF:000005">
    <property type="entry name" value="Non-specific serine/threonine protein kinase"/>
    <property type="match status" value="1"/>
</dbReference>
<feature type="binding site" evidence="16">
    <location>
        <position position="111"/>
    </location>
    <ligand>
        <name>ATP</name>
        <dbReference type="ChEBI" id="CHEBI:30616"/>
    </ligand>
</feature>
<feature type="domain" description="Protein kinase" evidence="19">
    <location>
        <begin position="82"/>
        <end position="333"/>
    </location>
</feature>
<evidence type="ECO:0000256" key="8">
    <source>
        <dbReference type="ARBA" id="ARBA00022741"/>
    </source>
</evidence>
<evidence type="ECO:0000256" key="6">
    <source>
        <dbReference type="ARBA" id="ARBA00022527"/>
    </source>
</evidence>
<keyword evidence="7" id="KW-0808">Transferase</keyword>
<dbReference type="GO" id="GO:0035556">
    <property type="term" value="P:intracellular signal transduction"/>
    <property type="evidence" value="ECO:0007669"/>
    <property type="project" value="TreeGrafter"/>
</dbReference>
<dbReference type="GeneTree" id="ENSGT00940000159555"/>
<evidence type="ECO:0000256" key="5">
    <source>
        <dbReference type="ARBA" id="ARBA00022490"/>
    </source>
</evidence>
<comment type="catalytic activity">
    <reaction evidence="12">
        <text>L-seryl-[protein] + ATP = O-phospho-L-seryl-[protein] + ADP + H(+)</text>
        <dbReference type="Rhea" id="RHEA:17989"/>
        <dbReference type="Rhea" id="RHEA-COMP:9863"/>
        <dbReference type="Rhea" id="RHEA-COMP:11604"/>
        <dbReference type="ChEBI" id="CHEBI:15378"/>
        <dbReference type="ChEBI" id="CHEBI:29999"/>
        <dbReference type="ChEBI" id="CHEBI:30616"/>
        <dbReference type="ChEBI" id="CHEBI:83421"/>
        <dbReference type="ChEBI" id="CHEBI:456216"/>
        <dbReference type="EC" id="2.7.11.1"/>
    </reaction>
</comment>
<dbReference type="PROSITE" id="PS00107">
    <property type="entry name" value="PROTEIN_KINASE_ATP"/>
    <property type="match status" value="1"/>
</dbReference>
<dbReference type="PANTHER" id="PTHR24346">
    <property type="entry name" value="MAP/MICROTUBULE AFFINITY-REGULATING KINASE"/>
    <property type="match status" value="1"/>
</dbReference>
<comment type="catalytic activity">
    <reaction evidence="11">
        <text>L-threonyl-[protein] + ATP = O-phospho-L-threonyl-[protein] + ADP + H(+)</text>
        <dbReference type="Rhea" id="RHEA:46608"/>
        <dbReference type="Rhea" id="RHEA-COMP:11060"/>
        <dbReference type="Rhea" id="RHEA-COMP:11605"/>
        <dbReference type="ChEBI" id="CHEBI:15378"/>
        <dbReference type="ChEBI" id="CHEBI:30013"/>
        <dbReference type="ChEBI" id="CHEBI:30616"/>
        <dbReference type="ChEBI" id="CHEBI:61977"/>
        <dbReference type="ChEBI" id="CHEBI:456216"/>
        <dbReference type="EC" id="2.7.11.1"/>
    </reaction>
</comment>
<evidence type="ECO:0000256" key="7">
    <source>
        <dbReference type="ARBA" id="ARBA00022679"/>
    </source>
</evidence>
<evidence type="ECO:0000256" key="9">
    <source>
        <dbReference type="ARBA" id="ARBA00022777"/>
    </source>
</evidence>
<dbReference type="PROSITE" id="PS50030">
    <property type="entry name" value="UBA"/>
    <property type="match status" value="1"/>
</dbReference>
<evidence type="ECO:0000256" key="3">
    <source>
        <dbReference type="ARBA" id="ARBA00006234"/>
    </source>
</evidence>
<evidence type="ECO:0000259" key="19">
    <source>
        <dbReference type="PROSITE" id="PS50011"/>
    </source>
</evidence>
<dbReference type="InterPro" id="IPR017441">
    <property type="entry name" value="Protein_kinase_ATP_BS"/>
</dbReference>
<evidence type="ECO:0000256" key="13">
    <source>
        <dbReference type="ARBA" id="ARBA00054424"/>
    </source>
</evidence>
<dbReference type="InterPro" id="IPR000719">
    <property type="entry name" value="Prot_kinase_dom"/>
</dbReference>
<keyword evidence="10 16" id="KW-0067">ATP-binding</keyword>
<dbReference type="InterPro" id="IPR015940">
    <property type="entry name" value="UBA"/>
</dbReference>
<dbReference type="Gene3D" id="3.30.200.20">
    <property type="entry name" value="Phosphorylase Kinase, domain 1"/>
    <property type="match status" value="1"/>
</dbReference>
<dbReference type="GO" id="GO:0000226">
    <property type="term" value="P:microtubule cytoskeleton organization"/>
    <property type="evidence" value="ECO:0007669"/>
    <property type="project" value="TreeGrafter"/>
</dbReference>
<dbReference type="Proteomes" id="UP000694565">
    <property type="component" value="Unplaced"/>
</dbReference>
<feature type="domain" description="UBA" evidence="20">
    <location>
        <begin position="351"/>
        <end position="391"/>
    </location>
</feature>
<protein>
    <recommendedName>
        <fullName evidence="15">MAP/microtubule affinity-regulating kinase 3</fullName>
        <ecNumber evidence="4">2.7.11.1</ecNumber>
    </recommendedName>
</protein>
<dbReference type="AlphaFoldDB" id="A0A8C2XF48"/>
<dbReference type="SMART" id="SM00220">
    <property type="entry name" value="S_TKc"/>
    <property type="match status" value="1"/>
</dbReference>
<dbReference type="FunFam" id="3.30.200.20:FF:000003">
    <property type="entry name" value="Non-specific serine/threonine protein kinase"/>
    <property type="match status" value="1"/>
</dbReference>
<dbReference type="FunFam" id="1.10.510.10:FF:001032">
    <property type="entry name" value="KP78b, isoform A"/>
    <property type="match status" value="1"/>
</dbReference>
<dbReference type="Gene3D" id="1.10.8.10">
    <property type="entry name" value="DNA helicase RuvA subunit, C-terminal domain"/>
    <property type="match status" value="1"/>
</dbReference>
<evidence type="ECO:0000256" key="16">
    <source>
        <dbReference type="PROSITE-ProRule" id="PRU10141"/>
    </source>
</evidence>
<dbReference type="Pfam" id="PF00069">
    <property type="entry name" value="Pkinase"/>
    <property type="match status" value="1"/>
</dbReference>
<feature type="region of interest" description="Disordered" evidence="18">
    <location>
        <begin position="470"/>
        <end position="497"/>
    </location>
</feature>
<dbReference type="InterPro" id="IPR049508">
    <property type="entry name" value="MARK1-4_cat"/>
</dbReference>
<keyword evidence="6 17" id="KW-0723">Serine/threonine-protein kinase</keyword>
<comment type="subcellular location">
    <subcellularLocation>
        <location evidence="1">Cell projection</location>
        <location evidence="1">Dendrite</location>
    </subcellularLocation>
    <subcellularLocation>
        <location evidence="2">Cytoplasm</location>
    </subcellularLocation>
</comment>
<evidence type="ECO:0000256" key="15">
    <source>
        <dbReference type="ARBA" id="ARBA00071529"/>
    </source>
</evidence>
<dbReference type="Gene3D" id="1.10.510.10">
    <property type="entry name" value="Transferase(Phosphotransferase) domain 1"/>
    <property type="match status" value="1"/>
</dbReference>
<proteinExistence type="inferred from homology"/>
<keyword evidence="22" id="KW-1185">Reference proteome</keyword>
<accession>A0A8C2XF48</accession>
<gene>
    <name evidence="21" type="primary">LOC117741239</name>
</gene>
<evidence type="ECO:0000313" key="22">
    <source>
        <dbReference type="Proteomes" id="UP000694565"/>
    </source>
</evidence>
<name>A0A8C2XF48_CYCLU</name>
<organism evidence="21 22">
    <name type="scientific">Cyclopterus lumpus</name>
    <name type="common">Lumpsucker</name>
    <dbReference type="NCBI Taxonomy" id="8103"/>
    <lineage>
        <taxon>Eukaryota</taxon>
        <taxon>Metazoa</taxon>
        <taxon>Chordata</taxon>
        <taxon>Craniata</taxon>
        <taxon>Vertebrata</taxon>
        <taxon>Euteleostomi</taxon>
        <taxon>Actinopterygii</taxon>
        <taxon>Neopterygii</taxon>
        <taxon>Teleostei</taxon>
        <taxon>Neoteleostei</taxon>
        <taxon>Acanthomorphata</taxon>
        <taxon>Eupercaria</taxon>
        <taxon>Perciformes</taxon>
        <taxon>Cottioidei</taxon>
        <taxon>Cottales</taxon>
        <taxon>Cyclopteridae</taxon>
        <taxon>Cyclopterus</taxon>
    </lineage>
</organism>
<evidence type="ECO:0000256" key="18">
    <source>
        <dbReference type="SAM" id="MobiDB-lite"/>
    </source>
</evidence>
<evidence type="ECO:0000256" key="11">
    <source>
        <dbReference type="ARBA" id="ARBA00047899"/>
    </source>
</evidence>
<comment type="function">
    <text evidence="13">Serine/threonine-protein kinase. Involved in the specific phosphorylation of microtubule-associated proteins for MAP2 and MAP4. Phosphorylates the microtubule-associated protein MAPT/TAU. Phosphorylates CDC25C on 'Ser-216'. Regulates localization and activity of some histone deacetylases by mediating phosphorylation of HDAC7, promoting subsequent interaction between HDAC7 and 14-3-3 and export from the nucleus. Regulates localization and activity of MITF by mediating its phosphorylation, promoting subsequent interaction between MITF and 14-3-3 and retention in the cytosol. Negatively regulates the Hippo signaling pathway and antagonizes the phosphorylation of LATS1. Cooperates with DLG5 to inhibit the kinase activity of STK3/MST2 toward LATS1. Phosphorylates PKP2 and KSR1.</text>
</comment>
<evidence type="ECO:0000256" key="1">
    <source>
        <dbReference type="ARBA" id="ARBA00004279"/>
    </source>
</evidence>
<evidence type="ECO:0000256" key="17">
    <source>
        <dbReference type="RuleBase" id="RU000304"/>
    </source>
</evidence>
<dbReference type="Ensembl" id="ENSCLMT00005016831.1">
    <property type="protein sequence ID" value="ENSCLMP00005015863.1"/>
    <property type="gene ID" value="ENSCLMG00005005684.1"/>
</dbReference>
<dbReference type="CDD" id="cd14072">
    <property type="entry name" value="STKc_MARK"/>
    <property type="match status" value="1"/>
</dbReference>